<protein>
    <submittedName>
        <fullName evidence="2">Uncharacterized protein</fullName>
    </submittedName>
</protein>
<dbReference type="Proteomes" id="UP000012338">
    <property type="component" value="Unassembled WGS sequence"/>
</dbReference>
<dbReference type="HOGENOM" id="CLU_3147157_0_0_1"/>
<organism evidence="2 3">
    <name type="scientific">Cochliobolus heterostrophus (strain C4 / ATCC 48331 / race T)</name>
    <name type="common">Southern corn leaf blight fungus</name>
    <name type="synonym">Bipolaris maydis</name>
    <dbReference type="NCBI Taxonomy" id="665024"/>
    <lineage>
        <taxon>Eukaryota</taxon>
        <taxon>Fungi</taxon>
        <taxon>Dikarya</taxon>
        <taxon>Ascomycota</taxon>
        <taxon>Pezizomycotina</taxon>
        <taxon>Dothideomycetes</taxon>
        <taxon>Pleosporomycetidae</taxon>
        <taxon>Pleosporales</taxon>
        <taxon>Pleosporineae</taxon>
        <taxon>Pleosporaceae</taxon>
        <taxon>Bipolaris</taxon>
    </lineage>
</organism>
<keyword evidence="3" id="KW-1185">Reference proteome</keyword>
<sequence length="49" mass="5347">SSVLKQLIGGLVVRWVTTGESPLSYVFVSTCSIFFCIIFIREGACSTCK</sequence>
<proteinExistence type="predicted"/>
<feature type="transmembrane region" description="Helical" evidence="1">
    <location>
        <begin position="23"/>
        <end position="40"/>
    </location>
</feature>
<gene>
    <name evidence="2" type="ORF">COCC4DRAFT_134080</name>
</gene>
<name>N4XJA2_COCH4</name>
<reference evidence="2 3" key="1">
    <citation type="journal article" date="2012" name="PLoS Pathog.">
        <title>Diverse lifestyles and strategies of plant pathogenesis encoded in the genomes of eighteen Dothideomycetes fungi.</title>
        <authorList>
            <person name="Ohm R.A."/>
            <person name="Feau N."/>
            <person name="Henrissat B."/>
            <person name="Schoch C.L."/>
            <person name="Horwitz B.A."/>
            <person name="Barry K.W."/>
            <person name="Condon B.J."/>
            <person name="Copeland A.C."/>
            <person name="Dhillon B."/>
            <person name="Glaser F."/>
            <person name="Hesse C.N."/>
            <person name="Kosti I."/>
            <person name="LaButti K."/>
            <person name="Lindquist E.A."/>
            <person name="Lucas S."/>
            <person name="Salamov A.A."/>
            <person name="Bradshaw R.E."/>
            <person name="Ciuffetti L."/>
            <person name="Hamelin R.C."/>
            <person name="Kema G.H.J."/>
            <person name="Lawrence C."/>
            <person name="Scott J.A."/>
            <person name="Spatafora J.W."/>
            <person name="Turgeon B.G."/>
            <person name="de Wit P.J.G.M."/>
            <person name="Zhong S."/>
            <person name="Goodwin S.B."/>
            <person name="Grigoriev I.V."/>
        </authorList>
    </citation>
    <scope>NUCLEOTIDE SEQUENCE [LARGE SCALE GENOMIC DNA]</scope>
    <source>
        <strain evidence="3">C4 / ATCC 48331 / race T</strain>
    </source>
</reference>
<dbReference type="AlphaFoldDB" id="N4XJA2"/>
<evidence type="ECO:0000313" key="3">
    <source>
        <dbReference type="Proteomes" id="UP000012338"/>
    </source>
</evidence>
<keyword evidence="1" id="KW-0812">Transmembrane</keyword>
<evidence type="ECO:0000256" key="1">
    <source>
        <dbReference type="SAM" id="Phobius"/>
    </source>
</evidence>
<keyword evidence="1" id="KW-0472">Membrane</keyword>
<dbReference type="EMBL" id="KB733451">
    <property type="protein sequence ID" value="ENI06576.1"/>
    <property type="molecule type" value="Genomic_DNA"/>
</dbReference>
<keyword evidence="1" id="KW-1133">Transmembrane helix</keyword>
<accession>N4XJA2</accession>
<feature type="non-terminal residue" evidence="2">
    <location>
        <position position="1"/>
    </location>
</feature>
<evidence type="ECO:0000313" key="2">
    <source>
        <dbReference type="EMBL" id="ENI06576.1"/>
    </source>
</evidence>
<reference evidence="3" key="2">
    <citation type="journal article" date="2013" name="PLoS Genet.">
        <title>Comparative genome structure, secondary metabolite, and effector coding capacity across Cochliobolus pathogens.</title>
        <authorList>
            <person name="Condon B.J."/>
            <person name="Leng Y."/>
            <person name="Wu D."/>
            <person name="Bushley K.E."/>
            <person name="Ohm R.A."/>
            <person name="Otillar R."/>
            <person name="Martin J."/>
            <person name="Schackwitz W."/>
            <person name="Grimwood J."/>
            <person name="MohdZainudin N."/>
            <person name="Xue C."/>
            <person name="Wang R."/>
            <person name="Manning V.A."/>
            <person name="Dhillon B."/>
            <person name="Tu Z.J."/>
            <person name="Steffenson B.J."/>
            <person name="Salamov A."/>
            <person name="Sun H."/>
            <person name="Lowry S."/>
            <person name="LaButti K."/>
            <person name="Han J."/>
            <person name="Copeland A."/>
            <person name="Lindquist E."/>
            <person name="Barry K."/>
            <person name="Schmutz J."/>
            <person name="Baker S.E."/>
            <person name="Ciuffetti L.M."/>
            <person name="Grigoriev I.V."/>
            <person name="Zhong S."/>
            <person name="Turgeon B.G."/>
        </authorList>
    </citation>
    <scope>NUCLEOTIDE SEQUENCE [LARGE SCALE GENOMIC DNA]</scope>
    <source>
        <strain evidence="3">C4 / ATCC 48331 / race T</strain>
    </source>
</reference>